<dbReference type="PROSITE" id="PS00854">
    <property type="entry name" value="PROTEASOME_BETA_1"/>
    <property type="match status" value="1"/>
</dbReference>
<dbReference type="PIRSF" id="PIRSF001213">
    <property type="entry name" value="Psome_endopept_beta"/>
    <property type="match status" value="1"/>
</dbReference>
<dbReference type="GO" id="GO:0005737">
    <property type="term" value="C:cytoplasm"/>
    <property type="evidence" value="ECO:0007669"/>
    <property type="project" value="UniProtKB-SubCell"/>
</dbReference>
<dbReference type="PANTHER" id="PTHR32194">
    <property type="entry name" value="METALLOPROTEASE TLDD"/>
    <property type="match status" value="1"/>
</dbReference>
<keyword evidence="3 4" id="KW-0539">Nucleus</keyword>
<evidence type="ECO:0000256" key="1">
    <source>
        <dbReference type="ARBA" id="ARBA00022490"/>
    </source>
</evidence>
<keyword evidence="2 4" id="KW-0647">Proteasome</keyword>
<dbReference type="GO" id="GO:0005634">
    <property type="term" value="C:nucleus"/>
    <property type="evidence" value="ECO:0007669"/>
    <property type="project" value="UniProtKB-SubCell"/>
</dbReference>
<dbReference type="AlphaFoldDB" id="A0AAD5XXV6"/>
<proteinExistence type="inferred from homology"/>
<dbReference type="InterPro" id="IPR023333">
    <property type="entry name" value="Proteasome_suB-type"/>
</dbReference>
<comment type="function">
    <text evidence="4">Non-catalytic component of the proteasome.</text>
</comment>
<dbReference type="Proteomes" id="UP001211065">
    <property type="component" value="Unassembled WGS sequence"/>
</dbReference>
<dbReference type="InterPro" id="IPR016295">
    <property type="entry name" value="Proteasome_beta4"/>
</dbReference>
<dbReference type="EMBL" id="JADGJW010000075">
    <property type="protein sequence ID" value="KAJ3224958.1"/>
    <property type="molecule type" value="Genomic_DNA"/>
</dbReference>
<organism evidence="5 6">
    <name type="scientific">Clydaea vesicula</name>
    <dbReference type="NCBI Taxonomy" id="447962"/>
    <lineage>
        <taxon>Eukaryota</taxon>
        <taxon>Fungi</taxon>
        <taxon>Fungi incertae sedis</taxon>
        <taxon>Chytridiomycota</taxon>
        <taxon>Chytridiomycota incertae sedis</taxon>
        <taxon>Chytridiomycetes</taxon>
        <taxon>Lobulomycetales</taxon>
        <taxon>Lobulomycetaceae</taxon>
        <taxon>Clydaea</taxon>
    </lineage>
</organism>
<comment type="caution">
    <text evidence="5">The sequence shown here is derived from an EMBL/GenBank/DDBJ whole genome shotgun (WGS) entry which is preliminary data.</text>
</comment>
<dbReference type="Gene3D" id="3.60.20.10">
    <property type="entry name" value="Glutamine Phosphoribosylpyrophosphate, subunit 1, domain 1"/>
    <property type="match status" value="1"/>
</dbReference>
<dbReference type="InterPro" id="IPR029055">
    <property type="entry name" value="Ntn_hydrolases_N"/>
</dbReference>
<dbReference type="PANTHER" id="PTHR32194:SF6">
    <property type="entry name" value="PROTEASOME SUBUNIT BETA"/>
    <property type="match status" value="1"/>
</dbReference>
<reference evidence="5" key="1">
    <citation type="submission" date="2020-05" db="EMBL/GenBank/DDBJ databases">
        <title>Phylogenomic resolution of chytrid fungi.</title>
        <authorList>
            <person name="Stajich J.E."/>
            <person name="Amses K."/>
            <person name="Simmons R."/>
            <person name="Seto K."/>
            <person name="Myers J."/>
            <person name="Bonds A."/>
            <person name="Quandt C.A."/>
            <person name="Barry K."/>
            <person name="Liu P."/>
            <person name="Grigoriev I."/>
            <person name="Longcore J.E."/>
            <person name="James T.Y."/>
        </authorList>
    </citation>
    <scope>NUCLEOTIDE SEQUENCE</scope>
    <source>
        <strain evidence="5">JEL0476</strain>
    </source>
</reference>
<keyword evidence="1 4" id="KW-0963">Cytoplasm</keyword>
<evidence type="ECO:0000313" key="5">
    <source>
        <dbReference type="EMBL" id="KAJ3224958.1"/>
    </source>
</evidence>
<keyword evidence="6" id="KW-1185">Reference proteome</keyword>
<dbReference type="GO" id="GO:0019774">
    <property type="term" value="C:proteasome core complex, beta-subunit complex"/>
    <property type="evidence" value="ECO:0007669"/>
    <property type="project" value="UniProtKB-UniRule"/>
</dbReference>
<comment type="similarity">
    <text evidence="4">Belongs to the peptidase T1B family.</text>
</comment>
<name>A0AAD5XXV6_9FUNG</name>
<evidence type="ECO:0000313" key="6">
    <source>
        <dbReference type="Proteomes" id="UP001211065"/>
    </source>
</evidence>
<dbReference type="SUPFAM" id="SSF56235">
    <property type="entry name" value="N-terminal nucleophile aminohydrolases (Ntn hydrolases)"/>
    <property type="match status" value="1"/>
</dbReference>
<protein>
    <recommendedName>
        <fullName evidence="4">Proteasome subunit beta</fullName>
    </recommendedName>
</protein>
<dbReference type="InterPro" id="IPR016050">
    <property type="entry name" value="Proteasome_bsu_CS"/>
</dbReference>
<gene>
    <name evidence="5" type="primary">PRE4</name>
    <name evidence="5" type="ORF">HK099_007587</name>
</gene>
<dbReference type="PROSITE" id="PS51476">
    <property type="entry name" value="PROTEASOME_BETA_2"/>
    <property type="match status" value="1"/>
</dbReference>
<dbReference type="Pfam" id="PF00227">
    <property type="entry name" value="Proteasome"/>
    <property type="match status" value="1"/>
</dbReference>
<dbReference type="InterPro" id="IPR001353">
    <property type="entry name" value="Proteasome_sua/b"/>
</dbReference>
<evidence type="ECO:0000256" key="3">
    <source>
        <dbReference type="ARBA" id="ARBA00023242"/>
    </source>
</evidence>
<sequence>MFDPFSEEGKDTRNPIRHTQQPVIVSSSVLGVVYKDGVMLASDTLASYGSGLSRFRDIERLKPVGEYTVVGASGDNSDFQYITHTLEGVTTEEYDWDDGHKLGPKNVFEYLHRLMYGRRNKMNPLWNSLVVGGLKKGEKYVFLIGSIKFVRFLGYIDLKGTTYQSEAIATGFGSYLAIPLLRKATENGRYKTLSEQDAKKLLEDCLRVLWYRDATANNKIQVATINEQGVSVSAPYKLDTEWGFAEHIRGYGA</sequence>
<comment type="subcellular location">
    <subcellularLocation>
        <location evidence="4">Cytoplasm</location>
    </subcellularLocation>
    <subcellularLocation>
        <location evidence="4">Nucleus</location>
    </subcellularLocation>
</comment>
<evidence type="ECO:0000256" key="2">
    <source>
        <dbReference type="ARBA" id="ARBA00022942"/>
    </source>
</evidence>
<dbReference type="CDD" id="cd03760">
    <property type="entry name" value="proteasome_beta_type_4"/>
    <property type="match status" value="1"/>
</dbReference>
<accession>A0AAD5XXV6</accession>
<dbReference type="GO" id="GO:0051603">
    <property type="term" value="P:proteolysis involved in protein catabolic process"/>
    <property type="evidence" value="ECO:0007669"/>
    <property type="project" value="InterPro"/>
</dbReference>
<evidence type="ECO:0000256" key="4">
    <source>
        <dbReference type="PIRNR" id="PIRNR001213"/>
    </source>
</evidence>